<sequence length="127" mass="14290">MTRAYRPFLSELNLTYPQYLVMMVLWQEGEVPTRRIAERLKLGPSAVTPMADQLERAGLIARRRDESDRRLILVSATEKGRSLEAAAVVGRDALRCRAGLSKEELQELRASLHDLAGRMAEEEPAQA</sequence>
<evidence type="ECO:0000313" key="1">
    <source>
        <dbReference type="EMBL" id="WAJ26469.1"/>
    </source>
</evidence>
<dbReference type="Proteomes" id="UP001163223">
    <property type="component" value="Chromosome"/>
</dbReference>
<evidence type="ECO:0000313" key="2">
    <source>
        <dbReference type="Proteomes" id="UP001163223"/>
    </source>
</evidence>
<gene>
    <name evidence="1" type="ORF">OXU80_16465</name>
</gene>
<accession>A0ACD4NI48</accession>
<organism evidence="1 2">
    <name type="scientific">Antarcticirhabdus aurantiaca</name>
    <dbReference type="NCBI Taxonomy" id="2606717"/>
    <lineage>
        <taxon>Bacteria</taxon>
        <taxon>Pseudomonadati</taxon>
        <taxon>Pseudomonadota</taxon>
        <taxon>Alphaproteobacteria</taxon>
        <taxon>Hyphomicrobiales</taxon>
        <taxon>Aurantimonadaceae</taxon>
        <taxon>Antarcticirhabdus</taxon>
    </lineage>
</organism>
<dbReference type="EMBL" id="CP113520">
    <property type="protein sequence ID" value="WAJ26469.1"/>
    <property type="molecule type" value="Genomic_DNA"/>
</dbReference>
<keyword evidence="2" id="KW-1185">Reference proteome</keyword>
<protein>
    <submittedName>
        <fullName evidence="1">MarR family transcriptional regulator</fullName>
    </submittedName>
</protein>
<name>A0ACD4NI48_9HYPH</name>
<reference evidence="1" key="1">
    <citation type="submission" date="2022-11" db="EMBL/GenBank/DDBJ databases">
        <title>beta-Carotene-producing bacterium, Jeongeuplla avenae sp. nov., alleviates the salt stress of Arabidopsis seedlings.</title>
        <authorList>
            <person name="Jiang L."/>
            <person name="Lee J."/>
        </authorList>
    </citation>
    <scope>NUCLEOTIDE SEQUENCE</scope>
    <source>
        <strain evidence="1">DY_R2A_6</strain>
    </source>
</reference>
<proteinExistence type="predicted"/>